<reference evidence="1 2" key="1">
    <citation type="journal article" date="2013" name="Genome Announc.">
        <title>Complete Genome of a Methanosarcina mazei Strain Isolated from Sediment Samples from an Amazonian Flooded Area.</title>
        <authorList>
            <person name="Assis das Gracas D."/>
            <person name="Thiago Juca Ramos R."/>
            <person name="Vieira Araujo A.C."/>
            <person name="Zahlouth R."/>
            <person name="Ribeiro Carneiro A."/>
            <person name="Souza Lopes T."/>
            <person name="Azevedo Barauna R."/>
            <person name="Azevedo V."/>
            <person name="Cruz Schneider M.P."/>
            <person name="Pellizari V.H."/>
            <person name="Silva A."/>
        </authorList>
    </citation>
    <scope>NUCLEOTIDE SEQUENCE [LARGE SCALE GENOMIC DNA]</scope>
    <source>
        <strain evidence="1 2">Tuc01</strain>
    </source>
</reference>
<dbReference type="Proteomes" id="UP000011718">
    <property type="component" value="Chromosome"/>
</dbReference>
<evidence type="ECO:0000313" key="2">
    <source>
        <dbReference type="Proteomes" id="UP000011718"/>
    </source>
</evidence>
<dbReference type="AlphaFoldDB" id="M1PCZ4"/>
<sequence length="109" mass="11899">MGEGGTPTTDNVLEVRADSAGKLEVGPIDIDVVLQDNTQVVTVEFKASGHKHDGSERPVVRFQWKFDDQSSLLQVKLITRLYTITASLLMSKAHFSAGAWRGQDHGHPG</sequence>
<dbReference type="HOGENOM" id="CLU_2177893_0_0_2"/>
<gene>
    <name evidence="1" type="ORF">MmTuc01_3145</name>
</gene>
<organism evidence="1 2">
    <name type="scientific">Methanosarcina mazei Tuc01</name>
    <dbReference type="NCBI Taxonomy" id="1236903"/>
    <lineage>
        <taxon>Archaea</taxon>
        <taxon>Methanobacteriati</taxon>
        <taxon>Methanobacteriota</taxon>
        <taxon>Stenosarchaea group</taxon>
        <taxon>Methanomicrobia</taxon>
        <taxon>Methanosarcinales</taxon>
        <taxon>Methanosarcinaceae</taxon>
        <taxon>Methanosarcina</taxon>
    </lineage>
</organism>
<accession>M1PCZ4</accession>
<dbReference type="EMBL" id="CP004144">
    <property type="protein sequence ID" value="AGF98402.1"/>
    <property type="molecule type" value="Genomic_DNA"/>
</dbReference>
<proteinExistence type="predicted"/>
<dbReference type="BioCyc" id="MMAZ1236903:G139K-2991-MONOMER"/>
<dbReference type="KEGG" id="mmaz:MmTuc01_3145"/>
<protein>
    <submittedName>
        <fullName evidence="1">Uncharacterized protein</fullName>
    </submittedName>
</protein>
<evidence type="ECO:0000313" key="1">
    <source>
        <dbReference type="EMBL" id="AGF98402.1"/>
    </source>
</evidence>
<name>M1PCZ4_METMZ</name>